<dbReference type="AlphaFoldDB" id="A0A512CIZ1"/>
<name>A0A512CIZ1_9BACT</name>
<organism evidence="1 2">
    <name type="scientific">Cyclobacterium qasimii</name>
    <dbReference type="NCBI Taxonomy" id="1350429"/>
    <lineage>
        <taxon>Bacteria</taxon>
        <taxon>Pseudomonadati</taxon>
        <taxon>Bacteroidota</taxon>
        <taxon>Cytophagia</taxon>
        <taxon>Cytophagales</taxon>
        <taxon>Cyclobacteriaceae</taxon>
        <taxon>Cyclobacterium</taxon>
    </lineage>
</organism>
<comment type="caution">
    <text evidence="1">The sequence shown here is derived from an EMBL/GenBank/DDBJ whole genome shotgun (WGS) entry which is preliminary data.</text>
</comment>
<sequence length="55" mass="6270">MVSGKEINSLLVHASKSKEVKNDNYQNKAKSFLRRRIIISPMEKAKESHTDQGRA</sequence>
<reference evidence="1 2" key="1">
    <citation type="submission" date="2019-07" db="EMBL/GenBank/DDBJ databases">
        <title>Whole genome shotgun sequence of Cyclobacterium qasimii NBRC 106168.</title>
        <authorList>
            <person name="Hosoyama A."/>
            <person name="Uohara A."/>
            <person name="Ohji S."/>
            <person name="Ichikawa N."/>
        </authorList>
    </citation>
    <scope>NUCLEOTIDE SEQUENCE [LARGE SCALE GENOMIC DNA]</scope>
    <source>
        <strain evidence="1 2">NBRC 106168</strain>
    </source>
</reference>
<proteinExistence type="predicted"/>
<keyword evidence="2" id="KW-1185">Reference proteome</keyword>
<evidence type="ECO:0000313" key="1">
    <source>
        <dbReference type="EMBL" id="GEO24145.1"/>
    </source>
</evidence>
<gene>
    <name evidence="1" type="ORF">CQA01_46790</name>
</gene>
<protein>
    <submittedName>
        <fullName evidence="1">Uncharacterized protein</fullName>
    </submittedName>
</protein>
<dbReference type="EMBL" id="BJYV01000039">
    <property type="protein sequence ID" value="GEO24145.1"/>
    <property type="molecule type" value="Genomic_DNA"/>
</dbReference>
<dbReference type="Proteomes" id="UP000321301">
    <property type="component" value="Unassembled WGS sequence"/>
</dbReference>
<evidence type="ECO:0000313" key="2">
    <source>
        <dbReference type="Proteomes" id="UP000321301"/>
    </source>
</evidence>
<accession>A0A512CIZ1</accession>